<dbReference type="InterPro" id="IPR029055">
    <property type="entry name" value="Ntn_hydrolases_N"/>
</dbReference>
<dbReference type="SUPFAM" id="SSF56235">
    <property type="entry name" value="N-terminal nucleophile aminohydrolases (Ntn hydrolases)"/>
    <property type="match status" value="1"/>
</dbReference>
<accession>A0A2P2QMC3</accession>
<evidence type="ECO:0000313" key="1">
    <source>
        <dbReference type="EMBL" id="MBX68160.1"/>
    </source>
</evidence>
<dbReference type="AlphaFoldDB" id="A0A2P2QMC3"/>
<organism evidence="1">
    <name type="scientific">Rhizophora mucronata</name>
    <name type="common">Asiatic mangrove</name>
    <dbReference type="NCBI Taxonomy" id="61149"/>
    <lineage>
        <taxon>Eukaryota</taxon>
        <taxon>Viridiplantae</taxon>
        <taxon>Streptophyta</taxon>
        <taxon>Embryophyta</taxon>
        <taxon>Tracheophyta</taxon>
        <taxon>Spermatophyta</taxon>
        <taxon>Magnoliopsida</taxon>
        <taxon>eudicotyledons</taxon>
        <taxon>Gunneridae</taxon>
        <taxon>Pentapetalae</taxon>
        <taxon>rosids</taxon>
        <taxon>fabids</taxon>
        <taxon>Malpighiales</taxon>
        <taxon>Rhizophoraceae</taxon>
        <taxon>Rhizophora</taxon>
    </lineage>
</organism>
<protein>
    <submittedName>
        <fullName evidence="1">Proteasome subunit beta type-2-B</fullName>
    </submittedName>
</protein>
<dbReference type="EMBL" id="GGEC01087676">
    <property type="protein sequence ID" value="MBX68160.1"/>
    <property type="molecule type" value="Transcribed_RNA"/>
</dbReference>
<name>A0A2P2QMC3_RHIMU</name>
<keyword evidence="1" id="KW-0647">Proteasome</keyword>
<proteinExistence type="predicted"/>
<sequence>MTRRQAHLSITSTTLLHLTSLIREHLAMDPTFSLSMMDRHYHSGMSVEEAINLVDKCIMEI</sequence>
<reference evidence="1" key="1">
    <citation type="submission" date="2018-02" db="EMBL/GenBank/DDBJ databases">
        <title>Rhizophora mucronata_Transcriptome.</title>
        <authorList>
            <person name="Meera S.P."/>
            <person name="Sreeshan A."/>
            <person name="Augustine A."/>
        </authorList>
    </citation>
    <scope>NUCLEOTIDE SEQUENCE</scope>
    <source>
        <tissue evidence="1">Leaf</tissue>
    </source>
</reference>
<dbReference type="GO" id="GO:0000502">
    <property type="term" value="C:proteasome complex"/>
    <property type="evidence" value="ECO:0007669"/>
    <property type="project" value="UniProtKB-KW"/>
</dbReference>